<sequence>MSNNIDISSNIINEINNVLTKNHLKNVFLRKSSCFGIKGTSKYDDKDLIRSLKNFVLEAPYNKSLYEDFVDIGLLPKFFIGDLVHWYKEYPPKDNFEVNSNRVDVIENIGTHLLGGFSYFTREYNISSNIEPRIGKASESYIVKCGIDKNIKFEILGKNKDTLSQIDATRYNELAKQELKELIIPKNHKITQTQTNWFCGYSLGNLSTYITYDRSVTERCSFELSVEIRFHIRDLANDNFNATLWLDCKKENKKIDLLENNKDRFVYASNFDEMFSKIISVLNPLIEKECNAN</sequence>
<name>A0AAX2AFQ7_9BACT</name>
<gene>
    <name evidence="1" type="ORF">CP985_14200</name>
</gene>
<evidence type="ECO:0000313" key="1">
    <source>
        <dbReference type="EMBL" id="RXK12865.1"/>
    </source>
</evidence>
<proteinExistence type="predicted"/>
<accession>A0AAX2AFQ7</accession>
<dbReference type="AlphaFoldDB" id="A0AAX2AFQ7"/>
<protein>
    <submittedName>
        <fullName evidence="1">Uncharacterized protein</fullName>
    </submittedName>
</protein>
<dbReference type="KEGG" id="amyt:AMYT_a0037"/>
<organism evidence="1 2">
    <name type="scientific">Malaciobacter mytili LMG 24559</name>
    <dbReference type="NCBI Taxonomy" id="1032238"/>
    <lineage>
        <taxon>Bacteria</taxon>
        <taxon>Pseudomonadati</taxon>
        <taxon>Campylobacterota</taxon>
        <taxon>Epsilonproteobacteria</taxon>
        <taxon>Campylobacterales</taxon>
        <taxon>Arcobacteraceae</taxon>
        <taxon>Malaciobacter</taxon>
    </lineage>
</organism>
<dbReference type="EMBL" id="NXID01000076">
    <property type="protein sequence ID" value="RXK12865.1"/>
    <property type="molecule type" value="Genomic_DNA"/>
</dbReference>
<comment type="caution">
    <text evidence="1">The sequence shown here is derived from an EMBL/GenBank/DDBJ whole genome shotgun (WGS) entry which is preliminary data.</text>
</comment>
<reference evidence="1 2" key="1">
    <citation type="submission" date="2017-09" db="EMBL/GenBank/DDBJ databases">
        <title>Genomics of the genus Arcobacter.</title>
        <authorList>
            <person name="Perez-Cataluna A."/>
            <person name="Figueras M.J."/>
            <person name="Salas-Masso N."/>
        </authorList>
    </citation>
    <scope>NUCLEOTIDE SEQUENCE [LARGE SCALE GENOMIC DNA]</scope>
    <source>
        <strain evidence="1 2">CECT 7386</strain>
    </source>
</reference>
<dbReference type="RefSeq" id="WP_114843246.1">
    <property type="nucleotide sequence ID" value="NZ_CP031220.1"/>
</dbReference>
<dbReference type="Proteomes" id="UP000290092">
    <property type="component" value="Unassembled WGS sequence"/>
</dbReference>
<evidence type="ECO:0000313" key="2">
    <source>
        <dbReference type="Proteomes" id="UP000290092"/>
    </source>
</evidence>
<keyword evidence="2" id="KW-1185">Reference proteome</keyword>